<reference evidence="1 2" key="1">
    <citation type="submission" date="2020-09" db="EMBL/GenBank/DDBJ databases">
        <title>De no assembly of potato wild relative species, Solanum commersonii.</title>
        <authorList>
            <person name="Cho K."/>
        </authorList>
    </citation>
    <scope>NUCLEOTIDE SEQUENCE [LARGE SCALE GENOMIC DNA]</scope>
    <source>
        <strain evidence="1">LZ3.2</strain>
        <tissue evidence="1">Leaf</tissue>
    </source>
</reference>
<accession>A0A9J5X5B0</accession>
<sequence>MRLLILCWGVTYTPLWNQRPHRGCPTTWNWPRLNTKCEIYDLHRSFERFLWNFKEHERSKHHEEGLGLRSLFDVFKVLLLSLSETLEYNKLRVSILCGINTARGINLKQLNGAGGHKLGSLCLS</sequence>
<gene>
    <name evidence="1" type="ORF">H5410_052835</name>
</gene>
<organism evidence="1 2">
    <name type="scientific">Solanum commersonii</name>
    <name type="common">Commerson's wild potato</name>
    <name type="synonym">Commerson's nightshade</name>
    <dbReference type="NCBI Taxonomy" id="4109"/>
    <lineage>
        <taxon>Eukaryota</taxon>
        <taxon>Viridiplantae</taxon>
        <taxon>Streptophyta</taxon>
        <taxon>Embryophyta</taxon>
        <taxon>Tracheophyta</taxon>
        <taxon>Spermatophyta</taxon>
        <taxon>Magnoliopsida</taxon>
        <taxon>eudicotyledons</taxon>
        <taxon>Gunneridae</taxon>
        <taxon>Pentapetalae</taxon>
        <taxon>asterids</taxon>
        <taxon>lamiids</taxon>
        <taxon>Solanales</taxon>
        <taxon>Solanaceae</taxon>
        <taxon>Solanoideae</taxon>
        <taxon>Solaneae</taxon>
        <taxon>Solanum</taxon>
    </lineage>
</organism>
<proteinExistence type="predicted"/>
<keyword evidence="2" id="KW-1185">Reference proteome</keyword>
<dbReference type="EMBL" id="JACXVP010000010">
    <property type="protein sequence ID" value="KAG5582208.1"/>
    <property type="molecule type" value="Genomic_DNA"/>
</dbReference>
<name>A0A9J5X5B0_SOLCO</name>
<dbReference type="AlphaFoldDB" id="A0A9J5X5B0"/>
<evidence type="ECO:0000313" key="1">
    <source>
        <dbReference type="EMBL" id="KAG5582208.1"/>
    </source>
</evidence>
<evidence type="ECO:0000313" key="2">
    <source>
        <dbReference type="Proteomes" id="UP000824120"/>
    </source>
</evidence>
<dbReference type="Proteomes" id="UP000824120">
    <property type="component" value="Chromosome 10"/>
</dbReference>
<protein>
    <submittedName>
        <fullName evidence="1">Uncharacterized protein</fullName>
    </submittedName>
</protein>
<comment type="caution">
    <text evidence="1">The sequence shown here is derived from an EMBL/GenBank/DDBJ whole genome shotgun (WGS) entry which is preliminary data.</text>
</comment>